<gene>
    <name evidence="1" type="ORF">MGAL_10B013405</name>
</gene>
<reference evidence="1" key="1">
    <citation type="submission" date="2018-11" db="EMBL/GenBank/DDBJ databases">
        <authorList>
            <person name="Alioto T."/>
            <person name="Alioto T."/>
        </authorList>
    </citation>
    <scope>NUCLEOTIDE SEQUENCE</scope>
</reference>
<proteinExistence type="predicted"/>
<dbReference type="AlphaFoldDB" id="A0A8B6BW96"/>
<name>A0A8B6BW96_MYTGA</name>
<sequence length="137" mass="15683">MKTVCTKAQADFAALTSFRFCLYCEVCWVWLILTLVDCWNGLITRLSAWVSLDFFAWEKVLSVSALECGRASPYFAECNTGVWLVERTAKEICFTMANSINVILTGKRVKPDVLTNDPSDKMELHKEKVKKFRKKSK</sequence>
<accession>A0A8B6BW96</accession>
<organism evidence="1 2">
    <name type="scientific">Mytilus galloprovincialis</name>
    <name type="common">Mediterranean mussel</name>
    <dbReference type="NCBI Taxonomy" id="29158"/>
    <lineage>
        <taxon>Eukaryota</taxon>
        <taxon>Metazoa</taxon>
        <taxon>Spiralia</taxon>
        <taxon>Lophotrochozoa</taxon>
        <taxon>Mollusca</taxon>
        <taxon>Bivalvia</taxon>
        <taxon>Autobranchia</taxon>
        <taxon>Pteriomorphia</taxon>
        <taxon>Mytilida</taxon>
        <taxon>Mytiloidea</taxon>
        <taxon>Mytilidae</taxon>
        <taxon>Mytilinae</taxon>
        <taxon>Mytilus</taxon>
    </lineage>
</organism>
<protein>
    <submittedName>
        <fullName evidence="1">Uncharacterized protein</fullName>
    </submittedName>
</protein>
<dbReference type="EMBL" id="UYJE01000741">
    <property type="protein sequence ID" value="VDH95981.1"/>
    <property type="molecule type" value="Genomic_DNA"/>
</dbReference>
<keyword evidence="2" id="KW-1185">Reference proteome</keyword>
<dbReference type="Proteomes" id="UP000596742">
    <property type="component" value="Unassembled WGS sequence"/>
</dbReference>
<comment type="caution">
    <text evidence="1">The sequence shown here is derived from an EMBL/GenBank/DDBJ whole genome shotgun (WGS) entry which is preliminary data.</text>
</comment>
<evidence type="ECO:0000313" key="2">
    <source>
        <dbReference type="Proteomes" id="UP000596742"/>
    </source>
</evidence>
<evidence type="ECO:0000313" key="1">
    <source>
        <dbReference type="EMBL" id="VDH95981.1"/>
    </source>
</evidence>